<name>A0A2S9I8Z5_9GAMM</name>
<gene>
    <name evidence="3" type="ORF">CQW29_16840</name>
</gene>
<keyword evidence="2" id="KW-1133">Transmembrane helix</keyword>
<evidence type="ECO:0000313" key="3">
    <source>
        <dbReference type="EMBL" id="PRD14241.1"/>
    </source>
</evidence>
<keyword evidence="4" id="KW-1185">Reference proteome</keyword>
<evidence type="ECO:0000313" key="4">
    <source>
        <dbReference type="Proteomes" id="UP000239181"/>
    </source>
</evidence>
<accession>A0A2S9I8Z5</accession>
<organism evidence="3 4">
    <name type="scientific">Pantoea coffeiphila</name>
    <dbReference type="NCBI Taxonomy" id="1465635"/>
    <lineage>
        <taxon>Bacteria</taxon>
        <taxon>Pseudomonadati</taxon>
        <taxon>Pseudomonadota</taxon>
        <taxon>Gammaproteobacteria</taxon>
        <taxon>Enterobacterales</taxon>
        <taxon>Erwiniaceae</taxon>
        <taxon>Pantoea</taxon>
    </lineage>
</organism>
<dbReference type="NCBIfam" id="NF007800">
    <property type="entry name" value="PRK10506.1"/>
    <property type="match status" value="1"/>
</dbReference>
<dbReference type="OrthoDB" id="6241267at2"/>
<keyword evidence="2" id="KW-0472">Membrane</keyword>
<dbReference type="AlphaFoldDB" id="A0A2S9I8Z5"/>
<evidence type="ECO:0000256" key="2">
    <source>
        <dbReference type="SAM" id="Phobius"/>
    </source>
</evidence>
<dbReference type="GO" id="GO:0016020">
    <property type="term" value="C:membrane"/>
    <property type="evidence" value="ECO:0007669"/>
    <property type="project" value="UniProtKB-SubCell"/>
</dbReference>
<protein>
    <submittedName>
        <fullName evidence="3">Prepilin-type cleavage/methylation domain-containing protein</fullName>
    </submittedName>
</protein>
<dbReference type="RefSeq" id="WP_105593900.1">
    <property type="nucleotide sequence ID" value="NZ_PDET01000012.1"/>
</dbReference>
<comment type="caution">
    <text evidence="3">The sequence shown here is derived from an EMBL/GenBank/DDBJ whole genome shotgun (WGS) entry which is preliminary data.</text>
</comment>
<reference evidence="3 4" key="1">
    <citation type="submission" date="2017-10" db="EMBL/GenBank/DDBJ databases">
        <title>Draft genome of two endophytic bacteria isolated from 'guarana' Paullinia cupana (Mart.) Ducke.</title>
        <authorList>
            <person name="Siqueira K.A."/>
            <person name="Liotti R.G."/>
            <person name="Mendes T.A."/>
            <person name="Soares M.A."/>
        </authorList>
    </citation>
    <scope>NUCLEOTIDE SEQUENCE [LARGE SCALE GENOMIC DNA]</scope>
    <source>
        <strain evidence="3 4">342</strain>
    </source>
</reference>
<dbReference type="Pfam" id="PF07963">
    <property type="entry name" value="N_methyl"/>
    <property type="match status" value="1"/>
</dbReference>
<evidence type="ECO:0000256" key="1">
    <source>
        <dbReference type="ARBA" id="ARBA00004167"/>
    </source>
</evidence>
<dbReference type="Proteomes" id="UP000239181">
    <property type="component" value="Unassembled WGS sequence"/>
</dbReference>
<dbReference type="SUPFAM" id="SSF54523">
    <property type="entry name" value="Pili subunits"/>
    <property type="match status" value="1"/>
</dbReference>
<feature type="transmembrane region" description="Helical" evidence="2">
    <location>
        <begin position="6"/>
        <end position="29"/>
    </location>
</feature>
<keyword evidence="2" id="KW-0812">Transmembrane</keyword>
<proteinExistence type="predicted"/>
<comment type="subcellular location">
    <subcellularLocation>
        <location evidence="1">Membrane</location>
        <topology evidence="1">Single-pass membrane protein</topology>
    </subcellularLocation>
</comment>
<dbReference type="InterPro" id="IPR012902">
    <property type="entry name" value="N_methyl_site"/>
</dbReference>
<sequence length="155" mass="17542">MKITQSAGFTLLELMMVIALIAVLSLGSWQGWQRWQQLRQLNDSAQQIQRLLLRLRSDAWWHNDDRVIWLKPGRYWCLGGGSIPDVCSPQARFTLLAPWPEVSIRSMTAEIGFYGVKNTARPGNITIASDAGERRIIVSSRGRVRICSVSEEGCR</sequence>
<dbReference type="InterPro" id="IPR045584">
    <property type="entry name" value="Pilin-like"/>
</dbReference>
<dbReference type="EMBL" id="PDET01000012">
    <property type="protein sequence ID" value="PRD14241.1"/>
    <property type="molecule type" value="Genomic_DNA"/>
</dbReference>
<dbReference type="NCBIfam" id="TIGR02532">
    <property type="entry name" value="IV_pilin_GFxxxE"/>
    <property type="match status" value="1"/>
</dbReference>